<sequence>MEKVLLGHLQQQTLNVSTTEAEDPELAKAKETLRQIQADKAEARRLRAEDLLSLAEFAREIKRLEAKEELTRERVSALSTTPVRASSTAMRIVRDWGNYTVDMKRQEIERSIEAVVIKPAGKGGSQRGIFRPELIEIVWKC</sequence>
<gene>
    <name evidence="2" type="ORF">C4B68_25405</name>
</gene>
<keyword evidence="1" id="KW-0175">Coiled coil</keyword>
<name>A0ABM6SV56_9ACTN</name>
<evidence type="ECO:0000256" key="1">
    <source>
        <dbReference type="SAM" id="Coils"/>
    </source>
</evidence>
<evidence type="ECO:0000313" key="3">
    <source>
        <dbReference type="Proteomes" id="UP000238413"/>
    </source>
</evidence>
<evidence type="ECO:0000313" key="2">
    <source>
        <dbReference type="EMBL" id="AVH58550.1"/>
    </source>
</evidence>
<dbReference type="EMBL" id="CP026652">
    <property type="protein sequence ID" value="AVH58550.1"/>
    <property type="molecule type" value="Genomic_DNA"/>
</dbReference>
<keyword evidence="3" id="KW-1185">Reference proteome</keyword>
<feature type="coiled-coil region" evidence="1">
    <location>
        <begin position="26"/>
        <end position="74"/>
    </location>
</feature>
<protein>
    <submittedName>
        <fullName evidence="2">Uncharacterized protein</fullName>
    </submittedName>
</protein>
<reference evidence="2 3" key="1">
    <citation type="submission" date="2018-02" db="EMBL/GenBank/DDBJ databases">
        <title>Complete genome sequence of Streptomyces dengpaensis, the producer of angucyclines.</title>
        <authorList>
            <person name="Yumei L."/>
        </authorList>
    </citation>
    <scope>NUCLEOTIDE SEQUENCE [LARGE SCALE GENOMIC DNA]</scope>
    <source>
        <strain evidence="2 3">XZHG99</strain>
    </source>
</reference>
<organism evidence="2 3">
    <name type="scientific">Streptomyces dengpaensis</name>
    <dbReference type="NCBI Taxonomy" id="2049881"/>
    <lineage>
        <taxon>Bacteria</taxon>
        <taxon>Bacillati</taxon>
        <taxon>Actinomycetota</taxon>
        <taxon>Actinomycetes</taxon>
        <taxon>Kitasatosporales</taxon>
        <taxon>Streptomycetaceae</taxon>
        <taxon>Streptomyces</taxon>
    </lineage>
</organism>
<accession>A0ABM6SV56</accession>
<proteinExistence type="predicted"/>
<dbReference type="Proteomes" id="UP000238413">
    <property type="component" value="Chromosome"/>
</dbReference>